<sequence length="383" mass="44241">MFKNSTKIAIVHDWLDVYAGAEKVLECLLSMFPNADLFCIVDYMPADKRGFLAKKKITTTFIQKFPFSKLYYRKLLPLMPFAIEQLDLTGYDIIISSSHAVAKGVITGPNQFHVCYCHTPIRYAWDMQNFYIDSYKIKNIVKKQLILYLLHRLRTWDYRSASGVDFFIANSTFVAQRIMKVYRRESIVIHPNVNINRFELSKDKKDYYFTVSRVVPHKNILTIVQAFKKLPEKKLVVIGDGPLLADLKKIKSDNIQFLGYQNDNVVNTYMREARALIFAAEEDFGIVPVEAQACGTPVIALEKGGAVDTIVEGVTGIFYQENTPEHLMMAIQRFETMPAFDPEKIRFNAERFSEVKFVEKIEKIVREGYSQFKSESKTHMVLR</sequence>
<organism evidence="2 3">
    <name type="scientific">Klebsiella quasipneumoniae</name>
    <dbReference type="NCBI Taxonomy" id="1463165"/>
    <lineage>
        <taxon>Bacteria</taxon>
        <taxon>Pseudomonadati</taxon>
        <taxon>Pseudomonadota</taxon>
        <taxon>Gammaproteobacteria</taxon>
        <taxon>Enterobacterales</taxon>
        <taxon>Enterobacteriaceae</taxon>
        <taxon>Klebsiella/Raoultella group</taxon>
        <taxon>Klebsiella</taxon>
        <taxon>Klebsiella pneumoniae complex</taxon>
    </lineage>
</organism>
<reference evidence="2" key="1">
    <citation type="submission" date="2020-08" db="EMBL/GenBank/DDBJ databases">
        <title>Genomic evolution and epidemiology of Klebsiella pneumoniae from a major hospital in Beijing, China, over a fifteen-year period: dissemination of known and novel high-risk clones.</title>
        <authorList>
            <person name="Palmieri M."/>
        </authorList>
    </citation>
    <scope>NUCLEOTIDE SEQUENCE</scope>
    <source>
        <strain evidence="2">K7050</strain>
    </source>
</reference>
<dbReference type="EMBL" id="JACNQW010000064">
    <property type="protein sequence ID" value="MBC5049137.1"/>
    <property type="molecule type" value="Genomic_DNA"/>
</dbReference>
<evidence type="ECO:0000259" key="1">
    <source>
        <dbReference type="Pfam" id="PF00534"/>
    </source>
</evidence>
<name>A0A8H9ZV41_9ENTR</name>
<dbReference type="RefSeq" id="WP_139069261.1">
    <property type="nucleotide sequence ID" value="NZ_JACNQW010000064.1"/>
</dbReference>
<comment type="caution">
    <text evidence="2">The sequence shown here is derived from an EMBL/GenBank/DDBJ whole genome shotgun (WGS) entry which is preliminary data.</text>
</comment>
<dbReference type="PANTHER" id="PTHR45947">
    <property type="entry name" value="SULFOQUINOVOSYL TRANSFERASE SQD2"/>
    <property type="match status" value="1"/>
</dbReference>
<dbReference type="Proteomes" id="UP000646540">
    <property type="component" value="Unassembled WGS sequence"/>
</dbReference>
<dbReference type="AlphaFoldDB" id="A0A8H9ZV41"/>
<accession>A0A8H9ZV41</accession>
<proteinExistence type="predicted"/>
<evidence type="ECO:0000313" key="3">
    <source>
        <dbReference type="Proteomes" id="UP000646540"/>
    </source>
</evidence>
<dbReference type="Gene3D" id="3.40.50.2000">
    <property type="entry name" value="Glycogen Phosphorylase B"/>
    <property type="match status" value="1"/>
</dbReference>
<dbReference type="Pfam" id="PF00534">
    <property type="entry name" value="Glycos_transf_1"/>
    <property type="match status" value="1"/>
</dbReference>
<protein>
    <submittedName>
        <fullName evidence="2">Glycosyltransferase</fullName>
    </submittedName>
</protein>
<dbReference type="InterPro" id="IPR001296">
    <property type="entry name" value="Glyco_trans_1"/>
</dbReference>
<dbReference type="PANTHER" id="PTHR45947:SF3">
    <property type="entry name" value="SULFOQUINOVOSYL TRANSFERASE SQD2"/>
    <property type="match status" value="1"/>
</dbReference>
<dbReference type="InterPro" id="IPR050194">
    <property type="entry name" value="Glycosyltransferase_grp1"/>
</dbReference>
<feature type="domain" description="Glycosyl transferase family 1" evidence="1">
    <location>
        <begin position="197"/>
        <end position="343"/>
    </location>
</feature>
<evidence type="ECO:0000313" key="2">
    <source>
        <dbReference type="EMBL" id="MBC5049137.1"/>
    </source>
</evidence>
<dbReference type="SUPFAM" id="SSF53756">
    <property type="entry name" value="UDP-Glycosyltransferase/glycogen phosphorylase"/>
    <property type="match status" value="1"/>
</dbReference>
<dbReference type="GO" id="GO:0016757">
    <property type="term" value="F:glycosyltransferase activity"/>
    <property type="evidence" value="ECO:0007669"/>
    <property type="project" value="InterPro"/>
</dbReference>
<gene>
    <name evidence="2" type="ORF">H8L09_27875</name>
</gene>
<keyword evidence="2" id="KW-0808">Transferase</keyword>